<keyword evidence="8" id="KW-1185">Reference proteome</keyword>
<evidence type="ECO:0000256" key="3">
    <source>
        <dbReference type="ARBA" id="ARBA00023015"/>
    </source>
</evidence>
<dbReference type="EMBL" id="JAPWTJ010000006">
    <property type="protein sequence ID" value="KAJ8985843.1"/>
    <property type="molecule type" value="Genomic_DNA"/>
</dbReference>
<feature type="region of interest" description="Disordered" evidence="6">
    <location>
        <begin position="111"/>
        <end position="131"/>
    </location>
</feature>
<accession>A0ABQ9K5W7</accession>
<evidence type="ECO:0000256" key="4">
    <source>
        <dbReference type="ARBA" id="ARBA00023163"/>
    </source>
</evidence>
<comment type="similarity">
    <text evidence="2">Belongs to the NGG1 family.</text>
</comment>
<evidence type="ECO:0000313" key="7">
    <source>
        <dbReference type="EMBL" id="KAJ8985843.1"/>
    </source>
</evidence>
<evidence type="ECO:0000256" key="2">
    <source>
        <dbReference type="ARBA" id="ARBA00005330"/>
    </source>
</evidence>
<evidence type="ECO:0000256" key="6">
    <source>
        <dbReference type="SAM" id="MobiDB-lite"/>
    </source>
</evidence>
<organism evidence="7 8">
    <name type="scientific">Molorchus minor</name>
    <dbReference type="NCBI Taxonomy" id="1323400"/>
    <lineage>
        <taxon>Eukaryota</taxon>
        <taxon>Metazoa</taxon>
        <taxon>Ecdysozoa</taxon>
        <taxon>Arthropoda</taxon>
        <taxon>Hexapoda</taxon>
        <taxon>Insecta</taxon>
        <taxon>Pterygota</taxon>
        <taxon>Neoptera</taxon>
        <taxon>Endopterygota</taxon>
        <taxon>Coleoptera</taxon>
        <taxon>Polyphaga</taxon>
        <taxon>Cucujiformia</taxon>
        <taxon>Chrysomeloidea</taxon>
        <taxon>Cerambycidae</taxon>
        <taxon>Lamiinae</taxon>
        <taxon>Monochamini</taxon>
        <taxon>Molorchus</taxon>
    </lineage>
</organism>
<comment type="subcellular location">
    <subcellularLocation>
        <location evidence="1">Nucleus</location>
    </subcellularLocation>
</comment>
<dbReference type="PANTHER" id="PTHR13556">
    <property type="entry name" value="TRANSCRIPTIONAL ADAPTER 3-RELATED"/>
    <property type="match status" value="1"/>
</dbReference>
<reference evidence="7" key="1">
    <citation type="journal article" date="2023" name="Insect Mol. Biol.">
        <title>Genome sequencing provides insights into the evolution of gene families encoding plant cell wall-degrading enzymes in longhorned beetles.</title>
        <authorList>
            <person name="Shin N.R."/>
            <person name="Okamura Y."/>
            <person name="Kirsch R."/>
            <person name="Pauchet Y."/>
        </authorList>
    </citation>
    <scope>NUCLEOTIDE SEQUENCE</scope>
    <source>
        <strain evidence="7">MMC_N1</strain>
    </source>
</reference>
<proteinExistence type="inferred from homology"/>
<keyword evidence="3" id="KW-0805">Transcription regulation</keyword>
<name>A0ABQ9K5W7_9CUCU</name>
<keyword evidence="4" id="KW-0804">Transcription</keyword>
<dbReference type="InterPro" id="IPR019340">
    <property type="entry name" value="Histone_AcTrfase_su3"/>
</dbReference>
<evidence type="ECO:0000256" key="1">
    <source>
        <dbReference type="ARBA" id="ARBA00004123"/>
    </source>
</evidence>
<dbReference type="Pfam" id="PF10198">
    <property type="entry name" value="Ada3"/>
    <property type="match status" value="1"/>
</dbReference>
<evidence type="ECO:0000256" key="5">
    <source>
        <dbReference type="ARBA" id="ARBA00023242"/>
    </source>
</evidence>
<feature type="region of interest" description="Disordered" evidence="6">
    <location>
        <begin position="1"/>
        <end position="24"/>
    </location>
</feature>
<protein>
    <recommendedName>
        <fullName evidence="9">Transcriptional adapter 3</fullName>
    </recommendedName>
</protein>
<gene>
    <name evidence="7" type="ORF">NQ317_006214</name>
</gene>
<dbReference type="PANTHER" id="PTHR13556:SF2">
    <property type="entry name" value="TRANSCRIPTIONAL ADAPTER 3"/>
    <property type="match status" value="1"/>
</dbReference>
<keyword evidence="5" id="KW-0539">Nucleus</keyword>
<dbReference type="Proteomes" id="UP001162164">
    <property type="component" value="Unassembled WGS sequence"/>
</dbReference>
<feature type="compositionally biased region" description="Polar residues" evidence="6">
    <location>
        <begin position="9"/>
        <end position="19"/>
    </location>
</feature>
<comment type="caution">
    <text evidence="7">The sequence shown here is derived from an EMBL/GenBank/DDBJ whole genome shotgun (WGS) entry which is preliminary data.</text>
</comment>
<sequence>MMNGHKRSSYTIPKTTNGGRYNGKLKDILSSSRHKPEGKVIEPDLANIPIISLADNARLLPKYTTILAKLGDDGVSMDDLDQLQQDLEKLLSTSAVRIRYLLSEIGEIDRNDDSHDRKAHDKTSLKRKKPDEKAKFKDIKNGIRVIKRHYGLPINKFTGDIHQDIPKVTLPKNDNSDKFWASIEPFCANTNRDDIAFLDTLIQEFSKEIDMKIPEIGEHYVNTWSEELVNDEQNLGKSPTKKTSNDLKKHGLQAILETFATPHTQRLLAAHIEERGTKILPKNGENVPKATKVKTSELKTTIGSQRVGNCLDRRLRKELVEQGILTIEDLSKNVPEDEILTEIKKCQQELITVNEYNIEELNKLKTIVTNDLRANELKEQLEKVDKQVLDLYNKILVARKTAQSDEGEDFDKMVFMEQITKDFQSQADALLKQQADLNRELNGLTDMQMLN</sequence>
<evidence type="ECO:0008006" key="9">
    <source>
        <dbReference type="Google" id="ProtNLM"/>
    </source>
</evidence>
<evidence type="ECO:0000313" key="8">
    <source>
        <dbReference type="Proteomes" id="UP001162164"/>
    </source>
</evidence>